<dbReference type="STRING" id="6205.A0A0R3WXF8"/>
<reference evidence="1 2" key="2">
    <citation type="submission" date="2018-11" db="EMBL/GenBank/DDBJ databases">
        <authorList>
            <consortium name="Pathogen Informatics"/>
        </authorList>
    </citation>
    <scope>NUCLEOTIDE SEQUENCE [LARGE SCALE GENOMIC DNA]</scope>
</reference>
<evidence type="ECO:0000313" key="3">
    <source>
        <dbReference type="WBParaSite" id="TTAC_0000544801-mRNA-1"/>
    </source>
</evidence>
<dbReference type="AlphaFoldDB" id="A0A0R3WXF8"/>
<dbReference type="Proteomes" id="UP000274429">
    <property type="component" value="Unassembled WGS sequence"/>
</dbReference>
<accession>A0A0R3WXF8</accession>
<dbReference type="WBParaSite" id="TTAC_0000544801-mRNA-1">
    <property type="protein sequence ID" value="TTAC_0000544801-mRNA-1"/>
    <property type="gene ID" value="TTAC_0000544801"/>
</dbReference>
<sequence length="125" mass="13612">MEMVRLSGGQLGAVHRETGERLALTDYISKYEVAETEVDSLGMQSVETIRADIIFHRLYRAVVEAVFKGPDSDSPSPLHTTVELCTLEDLPGFHVSEYPMGSALALVTKIAIVTPIPDIASLPLD</sequence>
<dbReference type="EMBL" id="UYWX01007491">
    <property type="protein sequence ID" value="VDM26981.1"/>
    <property type="molecule type" value="Genomic_DNA"/>
</dbReference>
<gene>
    <name evidence="1" type="ORF">TTAC_LOCUS5433</name>
</gene>
<protein>
    <submittedName>
        <fullName evidence="3">FolB domain-containing protein</fullName>
    </submittedName>
</protein>
<keyword evidence="2" id="KW-1185">Reference proteome</keyword>
<proteinExistence type="predicted"/>
<evidence type="ECO:0000313" key="1">
    <source>
        <dbReference type="EMBL" id="VDM26981.1"/>
    </source>
</evidence>
<reference evidence="3" key="1">
    <citation type="submission" date="2017-02" db="UniProtKB">
        <authorList>
            <consortium name="WormBaseParasite"/>
        </authorList>
    </citation>
    <scope>IDENTIFICATION</scope>
</reference>
<name>A0A0R3WXF8_HYDTA</name>
<organism evidence="3">
    <name type="scientific">Hydatigena taeniaeformis</name>
    <name type="common">Feline tapeworm</name>
    <name type="synonym">Taenia taeniaeformis</name>
    <dbReference type="NCBI Taxonomy" id="6205"/>
    <lineage>
        <taxon>Eukaryota</taxon>
        <taxon>Metazoa</taxon>
        <taxon>Spiralia</taxon>
        <taxon>Lophotrochozoa</taxon>
        <taxon>Platyhelminthes</taxon>
        <taxon>Cestoda</taxon>
        <taxon>Eucestoda</taxon>
        <taxon>Cyclophyllidea</taxon>
        <taxon>Taeniidae</taxon>
        <taxon>Hydatigera</taxon>
    </lineage>
</organism>
<evidence type="ECO:0000313" key="2">
    <source>
        <dbReference type="Proteomes" id="UP000274429"/>
    </source>
</evidence>